<dbReference type="AlphaFoldDB" id="A0A852VT99"/>
<evidence type="ECO:0000313" key="4">
    <source>
        <dbReference type="Proteomes" id="UP000554054"/>
    </source>
</evidence>
<organism evidence="3 4">
    <name type="scientific">Janibacter cremeus</name>
    <dbReference type="NCBI Taxonomy" id="1285192"/>
    <lineage>
        <taxon>Bacteria</taxon>
        <taxon>Bacillati</taxon>
        <taxon>Actinomycetota</taxon>
        <taxon>Actinomycetes</taxon>
        <taxon>Micrococcales</taxon>
        <taxon>Intrasporangiaceae</taxon>
        <taxon>Janibacter</taxon>
    </lineage>
</organism>
<feature type="region of interest" description="Disordered" evidence="1">
    <location>
        <begin position="1"/>
        <end position="100"/>
    </location>
</feature>
<evidence type="ECO:0000256" key="2">
    <source>
        <dbReference type="SAM" id="Phobius"/>
    </source>
</evidence>
<feature type="transmembrane region" description="Helical" evidence="2">
    <location>
        <begin position="142"/>
        <end position="162"/>
    </location>
</feature>
<reference evidence="3 4" key="1">
    <citation type="submission" date="2020-07" db="EMBL/GenBank/DDBJ databases">
        <title>Sequencing the genomes of 1000 actinobacteria strains.</title>
        <authorList>
            <person name="Klenk H.-P."/>
        </authorList>
    </citation>
    <scope>NUCLEOTIDE SEQUENCE [LARGE SCALE GENOMIC DNA]</scope>
    <source>
        <strain evidence="3 4">DSM 26154</strain>
    </source>
</reference>
<feature type="transmembrane region" description="Helical" evidence="2">
    <location>
        <begin position="168"/>
        <end position="187"/>
    </location>
</feature>
<proteinExistence type="predicted"/>
<accession>A0A852VT99</accession>
<evidence type="ECO:0000313" key="3">
    <source>
        <dbReference type="EMBL" id="NYF96811.1"/>
    </source>
</evidence>
<feature type="compositionally biased region" description="Polar residues" evidence="1">
    <location>
        <begin position="34"/>
        <end position="56"/>
    </location>
</feature>
<dbReference type="EMBL" id="JACCAE010000001">
    <property type="protein sequence ID" value="NYF96811.1"/>
    <property type="molecule type" value="Genomic_DNA"/>
</dbReference>
<evidence type="ECO:0000256" key="1">
    <source>
        <dbReference type="SAM" id="MobiDB-lite"/>
    </source>
</evidence>
<keyword evidence="2" id="KW-0472">Membrane</keyword>
<keyword evidence="2" id="KW-0812">Transmembrane</keyword>
<name>A0A852VT99_9MICO</name>
<dbReference type="RefSeq" id="WP_185989816.1">
    <property type="nucleotide sequence ID" value="NZ_JACCAE010000001.1"/>
</dbReference>
<keyword evidence="4" id="KW-1185">Reference proteome</keyword>
<keyword evidence="2" id="KW-1133">Transmembrane helix</keyword>
<dbReference type="Proteomes" id="UP000554054">
    <property type="component" value="Unassembled WGS sequence"/>
</dbReference>
<sequence>MAERQHPEGEDVDAIFESIVARWDETPHEGPATGASTVTEGPSDTPATPPRRQSTGDVRLPPPAARRGPAQSTGDVDVPMPGRGGRPREPEVPEPVPWRTDPTNSVADALLGNDDGFLGDADEDEGFTPPPPAPLPPWGDRLFWGAMVGLVLGPLGLLWIVLTRSSGFWSTTIVIALILGGFACLVLRQPTDRGYDPDDGARV</sequence>
<gene>
    <name evidence="3" type="ORF">BJY20_000203</name>
</gene>
<protein>
    <submittedName>
        <fullName evidence="3">Uncharacterized protein</fullName>
    </submittedName>
</protein>
<comment type="caution">
    <text evidence="3">The sequence shown here is derived from an EMBL/GenBank/DDBJ whole genome shotgun (WGS) entry which is preliminary data.</text>
</comment>